<reference evidence="2 3" key="1">
    <citation type="submission" date="2012-11" db="EMBL/GenBank/DDBJ databases">
        <title>Whole genome sequence of Gluconacetobacter xylinus NBRC 13693.</title>
        <authorList>
            <person name="Azuma Y."/>
            <person name="Higashiura N."/>
            <person name="Hirakawa H."/>
            <person name="Matsushita K."/>
        </authorList>
    </citation>
    <scope>NUCLEOTIDE SEQUENCE [LARGE SCALE GENOMIC DNA]</scope>
    <source>
        <strain evidence="2 3">NBRC 13693</strain>
    </source>
</reference>
<accession>A0A0D6Q7F2</accession>
<evidence type="ECO:0000256" key="1">
    <source>
        <dbReference type="SAM" id="Phobius"/>
    </source>
</evidence>
<dbReference type="AlphaFoldDB" id="A0A0D6Q7F2"/>
<feature type="transmembrane region" description="Helical" evidence="1">
    <location>
        <begin position="55"/>
        <end position="72"/>
    </location>
</feature>
<sequence length="77" mass="8590">MFNPDIAILHEFAPALRGVGLTGRTWLVCRHLAAACATGRRLALSQSLKGLPERGFIYFFPIGILVFFFREGKKIVI</sequence>
<protein>
    <submittedName>
        <fullName evidence="2">Uncharacterized protein</fullName>
    </submittedName>
</protein>
<keyword evidence="1" id="KW-0472">Membrane</keyword>
<comment type="caution">
    <text evidence="2">The sequence shown here is derived from an EMBL/GenBank/DDBJ whole genome shotgun (WGS) entry which is preliminary data.</text>
</comment>
<gene>
    <name evidence="2" type="ORF">Gxy13693_012_086</name>
</gene>
<evidence type="ECO:0000313" key="3">
    <source>
        <dbReference type="Proteomes" id="UP000032683"/>
    </source>
</evidence>
<keyword evidence="1" id="KW-1133">Transmembrane helix</keyword>
<evidence type="ECO:0000313" key="2">
    <source>
        <dbReference type="EMBL" id="GAN98900.1"/>
    </source>
</evidence>
<dbReference type="EMBL" id="BANJ01000012">
    <property type="protein sequence ID" value="GAN98900.1"/>
    <property type="molecule type" value="Genomic_DNA"/>
</dbReference>
<proteinExistence type="predicted"/>
<organism evidence="2 3">
    <name type="scientific">Komagataeibacter xylinus NBRC 13693</name>
    <dbReference type="NCBI Taxonomy" id="1234668"/>
    <lineage>
        <taxon>Bacteria</taxon>
        <taxon>Pseudomonadati</taxon>
        <taxon>Pseudomonadota</taxon>
        <taxon>Alphaproteobacteria</taxon>
        <taxon>Acetobacterales</taxon>
        <taxon>Acetobacteraceae</taxon>
        <taxon>Komagataeibacter</taxon>
    </lineage>
</organism>
<keyword evidence="1" id="KW-0812">Transmembrane</keyword>
<dbReference type="Proteomes" id="UP000032683">
    <property type="component" value="Unassembled WGS sequence"/>
</dbReference>
<name>A0A0D6Q7F2_KOMXY</name>